<proteinExistence type="predicted"/>
<keyword evidence="1" id="KW-0732">Signal</keyword>
<sequence>MKKLGICFLFISGFLFAGSSFADEQYDLKCTLDDGDQMTVSHVSDTVYIAFLAPGDDPDEGGSVIKLDIPSGEVKQVVRYTDGKITLFGIRGDSPDAESTVVVSYHHEMKTFLENKGAKLVYTDVMTFSSQDKNTGRSTENRCITDTIKIGNTLTKNGIPGVSSIQ</sequence>
<accession>A0A5Y3Q245</accession>
<evidence type="ECO:0000313" key="2">
    <source>
        <dbReference type="EMBL" id="ECI4937869.1"/>
    </source>
</evidence>
<dbReference type="EMBL" id="AAIVIG010000036">
    <property type="protein sequence ID" value="ECI4937869.1"/>
    <property type="molecule type" value="Genomic_DNA"/>
</dbReference>
<name>A0A5Y3Q245_SALER</name>
<organism evidence="2">
    <name type="scientific">Salmonella enterica subsp. arizonae</name>
    <dbReference type="NCBI Taxonomy" id="59203"/>
    <lineage>
        <taxon>Bacteria</taxon>
        <taxon>Pseudomonadati</taxon>
        <taxon>Pseudomonadota</taxon>
        <taxon>Gammaproteobacteria</taxon>
        <taxon>Enterobacterales</taxon>
        <taxon>Enterobacteriaceae</taxon>
        <taxon>Salmonella</taxon>
    </lineage>
</organism>
<dbReference type="Proteomes" id="UP000839688">
    <property type="component" value="Unassembled WGS sequence"/>
</dbReference>
<feature type="chain" id="PRO_5025070829" evidence="1">
    <location>
        <begin position="23"/>
        <end position="166"/>
    </location>
</feature>
<reference evidence="2" key="1">
    <citation type="submission" date="2018-07" db="EMBL/GenBank/DDBJ databases">
        <authorList>
            <person name="Ashton P.M."/>
            <person name="Dallman T."/>
            <person name="Nair S."/>
            <person name="De Pinna E."/>
            <person name="Peters T."/>
            <person name="Grant K."/>
        </authorList>
    </citation>
    <scope>NUCLEOTIDE SEQUENCE [LARGE SCALE GENOMIC DNA]</scope>
    <source>
        <strain evidence="2">475813</strain>
    </source>
</reference>
<evidence type="ECO:0000256" key="1">
    <source>
        <dbReference type="SAM" id="SignalP"/>
    </source>
</evidence>
<protein>
    <submittedName>
        <fullName evidence="2">Uncharacterized protein</fullName>
    </submittedName>
</protein>
<comment type="caution">
    <text evidence="2">The sequence shown here is derived from an EMBL/GenBank/DDBJ whole genome shotgun (WGS) entry which is preliminary data.</text>
</comment>
<dbReference type="AlphaFoldDB" id="A0A5Y3Q245"/>
<feature type="signal peptide" evidence="1">
    <location>
        <begin position="1"/>
        <end position="22"/>
    </location>
</feature>
<gene>
    <name evidence="2" type="ORF">DSQ81_19680</name>
</gene>